<proteinExistence type="predicted"/>
<dbReference type="AlphaFoldDB" id="A0A7S0XZN9"/>
<gene>
    <name evidence="1" type="ORF">HAND1043_LOCUS15522</name>
</gene>
<evidence type="ECO:0000313" key="1">
    <source>
        <dbReference type="EMBL" id="CAD8749025.1"/>
    </source>
</evidence>
<name>A0A7S0XZN9_HEMAN</name>
<reference evidence="1" key="1">
    <citation type="submission" date="2021-01" db="EMBL/GenBank/DDBJ databases">
        <authorList>
            <person name="Corre E."/>
            <person name="Pelletier E."/>
            <person name="Niang G."/>
            <person name="Scheremetjew M."/>
            <person name="Finn R."/>
            <person name="Kale V."/>
            <person name="Holt S."/>
            <person name="Cochrane G."/>
            <person name="Meng A."/>
            <person name="Brown T."/>
            <person name="Cohen L."/>
        </authorList>
    </citation>
    <scope>NUCLEOTIDE SEQUENCE</scope>
    <source>
        <strain evidence="1">CCMP441</strain>
    </source>
</reference>
<dbReference type="EMBL" id="HBFK01025338">
    <property type="protein sequence ID" value="CAD8749025.1"/>
    <property type="molecule type" value="Transcribed_RNA"/>
</dbReference>
<protein>
    <submittedName>
        <fullName evidence="1">Uncharacterized protein</fullName>
    </submittedName>
</protein>
<accession>A0A7S0XZN9</accession>
<organism evidence="1">
    <name type="scientific">Hemiselmis andersenii</name>
    <name type="common">Cryptophyte alga</name>
    <dbReference type="NCBI Taxonomy" id="464988"/>
    <lineage>
        <taxon>Eukaryota</taxon>
        <taxon>Cryptophyceae</taxon>
        <taxon>Cryptomonadales</taxon>
        <taxon>Hemiselmidaceae</taxon>
        <taxon>Hemiselmis</taxon>
    </lineage>
</organism>
<sequence length="251" mass="27859">MKAQAGLSGGWLSSRDPEDGAFKVHRDDLLSRLVFEAGMHGATPSVNADSLKRAVKGFWVPRTGASSHAFDKGTEWIRTEAELPANVQLLVAYGRLRKKEAVRGNRTDDAELLMACGRLWSEGFEKGGKHDDAAARGSPRVCRVDPQLLLGESLRRWVGRVVRSVRERFGACREWEDERERNCVSFLLQVCSSHADGQWCFFNPAEYEHPFVPDNEQVSSPCTGHRLLDEPRGGHGGNAARRAAAEHLRGL</sequence>